<dbReference type="PANTHER" id="PTHR46411">
    <property type="entry name" value="FAMILY ATPASE, PUTATIVE-RELATED"/>
    <property type="match status" value="1"/>
</dbReference>
<dbReference type="AlphaFoldDB" id="A0A1V6X1B9"/>
<organism evidence="1 2">
    <name type="scientific">Penicillium nalgiovense</name>
    <dbReference type="NCBI Taxonomy" id="60175"/>
    <lineage>
        <taxon>Eukaryota</taxon>
        <taxon>Fungi</taxon>
        <taxon>Dikarya</taxon>
        <taxon>Ascomycota</taxon>
        <taxon>Pezizomycotina</taxon>
        <taxon>Eurotiomycetes</taxon>
        <taxon>Eurotiomycetidae</taxon>
        <taxon>Eurotiales</taxon>
        <taxon>Aspergillaceae</taxon>
        <taxon>Penicillium</taxon>
    </lineage>
</organism>
<dbReference type="Proteomes" id="UP000191691">
    <property type="component" value="Unassembled WGS sequence"/>
</dbReference>
<dbReference type="PANTHER" id="PTHR46411:SF3">
    <property type="entry name" value="AAA+ ATPASE DOMAIN-CONTAINING PROTEIN"/>
    <property type="match status" value="1"/>
</dbReference>
<comment type="caution">
    <text evidence="1">The sequence shown here is derived from an EMBL/GenBank/DDBJ whole genome shotgun (WGS) entry which is preliminary data.</text>
</comment>
<keyword evidence="2" id="KW-1185">Reference proteome</keyword>
<feature type="non-terminal residue" evidence="1">
    <location>
        <position position="216"/>
    </location>
</feature>
<evidence type="ECO:0000313" key="2">
    <source>
        <dbReference type="Proteomes" id="UP000191691"/>
    </source>
</evidence>
<reference evidence="2" key="1">
    <citation type="journal article" date="2017" name="Nat. Microbiol.">
        <title>Global analysis of biosynthetic gene clusters reveals vast potential of secondary metabolite production in Penicillium species.</title>
        <authorList>
            <person name="Nielsen J.C."/>
            <person name="Grijseels S."/>
            <person name="Prigent S."/>
            <person name="Ji B."/>
            <person name="Dainat J."/>
            <person name="Nielsen K.F."/>
            <person name="Frisvad J.C."/>
            <person name="Workman M."/>
            <person name="Nielsen J."/>
        </authorList>
    </citation>
    <scope>NUCLEOTIDE SEQUENCE [LARGE SCALE GENOMIC DNA]</scope>
    <source>
        <strain evidence="2">IBT 13039</strain>
    </source>
</reference>
<dbReference type="EMBL" id="MOOB01000142">
    <property type="protein sequence ID" value="OQE68909.1"/>
    <property type="molecule type" value="Genomic_DNA"/>
</dbReference>
<proteinExistence type="predicted"/>
<sequence>KASLICVDETGDLLIIWTSGLTVEDKLPAILQCQELKRRTAVAQSVEDLIERGQKFRDLAGSHIRHCKGSAFFVNRGKAIKVNINSRVAVDAAFSHEMQPNYSQPSLRDIGVKDKGGIAVFAIGATLMEGREREKEKMRGDSVDAQKLSEADLLVACPTVCCFGFKEKMFLECAASAIRDVDWSPESFGCLKIPSRDQDPIVIGVNSTGSDTDGTV</sequence>
<protein>
    <submittedName>
        <fullName evidence="1">Uncharacterized protein</fullName>
    </submittedName>
</protein>
<gene>
    <name evidence="1" type="ORF">PENNAL_c0142G05630</name>
</gene>
<name>A0A1V6X1B9_PENNA</name>
<feature type="non-terminal residue" evidence="1">
    <location>
        <position position="1"/>
    </location>
</feature>
<accession>A0A1V6X1B9</accession>
<evidence type="ECO:0000313" key="1">
    <source>
        <dbReference type="EMBL" id="OQE68909.1"/>
    </source>
</evidence>
<dbReference type="STRING" id="60175.A0A1V6X1B9"/>